<dbReference type="InterPro" id="IPR011989">
    <property type="entry name" value="ARM-like"/>
</dbReference>
<dbReference type="Proteomes" id="UP001168821">
    <property type="component" value="Unassembled WGS sequence"/>
</dbReference>
<evidence type="ECO:0000256" key="2">
    <source>
        <dbReference type="ARBA" id="ARBA00006613"/>
    </source>
</evidence>
<evidence type="ECO:0000256" key="9">
    <source>
        <dbReference type="SAM" id="MobiDB-lite"/>
    </source>
</evidence>
<keyword evidence="7" id="KW-0472">Membrane</keyword>
<dbReference type="Gene3D" id="1.25.10.10">
    <property type="entry name" value="Leucine-rich Repeat Variant"/>
    <property type="match status" value="1"/>
</dbReference>
<reference evidence="11" key="1">
    <citation type="journal article" date="2023" name="G3 (Bethesda)">
        <title>Whole genome assemblies of Zophobas morio and Tenebrio molitor.</title>
        <authorList>
            <person name="Kaur S."/>
            <person name="Stinson S.A."/>
            <person name="diCenzo G.C."/>
        </authorList>
    </citation>
    <scope>NUCLEOTIDE SEQUENCE</scope>
    <source>
        <strain evidence="11">QUZm001</strain>
    </source>
</reference>
<proteinExistence type="inferred from homology"/>
<evidence type="ECO:0000256" key="7">
    <source>
        <dbReference type="ARBA" id="ARBA00023136"/>
    </source>
</evidence>
<dbReference type="PIRSF" id="PIRSF037092">
    <property type="entry name" value="AP3_complex_delta"/>
    <property type="match status" value="1"/>
</dbReference>
<keyword evidence="8" id="KW-0333">Golgi apparatus</keyword>
<dbReference type="GO" id="GO:0006623">
    <property type="term" value="P:protein targeting to vacuole"/>
    <property type="evidence" value="ECO:0007669"/>
    <property type="project" value="TreeGrafter"/>
</dbReference>
<dbReference type="InterPro" id="IPR002553">
    <property type="entry name" value="Clathrin/coatomer_adapt-like_N"/>
</dbReference>
<dbReference type="PANTHER" id="PTHR22781:SF12">
    <property type="entry name" value="AP-3 COMPLEX SUBUNIT DELTA-1"/>
    <property type="match status" value="1"/>
</dbReference>
<dbReference type="InterPro" id="IPR016024">
    <property type="entry name" value="ARM-type_fold"/>
</dbReference>
<dbReference type="GO" id="GO:0098943">
    <property type="term" value="P:neurotransmitter receptor transport, postsynaptic endosome to lysosome"/>
    <property type="evidence" value="ECO:0007669"/>
    <property type="project" value="TreeGrafter"/>
</dbReference>
<feature type="compositionally biased region" description="Basic and acidic residues" evidence="9">
    <location>
        <begin position="794"/>
        <end position="807"/>
    </location>
</feature>
<sequence length="909" mass="102777">MALKKVKGNIERMFDKNLTDLVRGIRNNKENEAKYISQCMEDIKQELRQDNLSVKSNAIAKLTYLQMLGYDISWAGFNIIEVMSSSKFTLKRIGYLAASQSFHCDSELLMLTTNMIRKELNSQNQYEAGLALTSLSCYISMDLARDLSNDILTLLSSTKPYIRKKAVLMMYKVFLKYPEALRPAFPKLKEKLEDPDPGVQSAAVNVVCELARKNPKNYLSLAPVFFKLMTTSTNNWMLIKIIKLFGALTPLEPRLGKKLIEPLTNLIHSTSAMSLLYECINTVIAVLISISTGMPNHAASIQLCVQKLRILIEDSDQNLKYLGLLAMSKILKTHPKSVQAHKDLILQCLEDKDESIRLRALDLLYGMVSKKNLMEIVKKLMLHMDKAEGTIYRDELLSKIILICSQNNYQFITNFEWYVTVLVELAQMEFGSKQGHVIGAQLMDVCIRVQAIRPFAVSEMAQLLEVYSSTSQFTIMQEVLYAAAWLCGEFANELKEPETTLRAMLKYKSLPQHIESVFIHNIIKLFAHVMQEYEAGGRLEEVLELCDVIAAKLQESVKSAELEVQERSSTSLVIIEIVKEELAKTRQERVMESEDPLEAAEETVAASLMTLFSGELNPVAPKAQKKVPLPEGLDLDAWINEPPEESDSESEPEVMDNLFVKSDKLEYSRSERYHPEPTEEELRRSREARKYELQNNPHYLKGADGDKNANDNNNVDNIPVAEIDLNVPLKVVGQKRSDKYLSMNASRKKTKKKSKKKKHKSESSSDEENPAEGPVVEVKRDLELPEGATLSDSDSSHGHVDDPHRALNIDLDLPPVYETTSTTTKVEAKEEEKKVKKAKKKSDKPKDAEKKSEKSKHREKGGGDAKKAKKPKKEKKEKKDKDGKSKSKKKPTSGYEEALGISTPSKEFQ</sequence>
<dbReference type="GO" id="GO:0098830">
    <property type="term" value="C:presynaptic endosome"/>
    <property type="evidence" value="ECO:0007669"/>
    <property type="project" value="TreeGrafter"/>
</dbReference>
<evidence type="ECO:0000256" key="6">
    <source>
        <dbReference type="ARBA" id="ARBA00022927"/>
    </source>
</evidence>
<dbReference type="InterPro" id="IPR017105">
    <property type="entry name" value="AP3_complex_dsu"/>
</dbReference>
<keyword evidence="4 8" id="KW-0813">Transport</keyword>
<evidence type="ECO:0000259" key="10">
    <source>
        <dbReference type="SMART" id="SM01354"/>
    </source>
</evidence>
<dbReference type="Gene3D" id="3.30.450.50">
    <property type="entry name" value="Longin domain"/>
    <property type="match status" value="1"/>
</dbReference>
<evidence type="ECO:0000256" key="4">
    <source>
        <dbReference type="ARBA" id="ARBA00022448"/>
    </source>
</evidence>
<accession>A0AA38I5E0</accession>
<dbReference type="GO" id="GO:0043195">
    <property type="term" value="C:terminal bouton"/>
    <property type="evidence" value="ECO:0007669"/>
    <property type="project" value="TreeGrafter"/>
</dbReference>
<evidence type="ECO:0000256" key="8">
    <source>
        <dbReference type="PIRNR" id="PIRNR037092"/>
    </source>
</evidence>
<dbReference type="GO" id="GO:0016182">
    <property type="term" value="P:synaptic vesicle budding from endosome"/>
    <property type="evidence" value="ECO:0007669"/>
    <property type="project" value="TreeGrafter"/>
</dbReference>
<dbReference type="GO" id="GO:0048490">
    <property type="term" value="P:anterograde synaptic vesicle transport"/>
    <property type="evidence" value="ECO:0007669"/>
    <property type="project" value="TreeGrafter"/>
</dbReference>
<keyword evidence="12" id="KW-1185">Reference proteome</keyword>
<dbReference type="Pfam" id="PF06375">
    <property type="entry name" value="AP3D1"/>
    <property type="match status" value="1"/>
</dbReference>
<dbReference type="GO" id="GO:0048499">
    <property type="term" value="P:synaptic vesicle membrane organization"/>
    <property type="evidence" value="ECO:0007669"/>
    <property type="project" value="TreeGrafter"/>
</dbReference>
<name>A0AA38I5E0_9CUCU</name>
<dbReference type="PANTHER" id="PTHR22781">
    <property type="entry name" value="DELTA ADAPTIN-RELATED"/>
    <property type="match status" value="1"/>
</dbReference>
<feature type="domain" description="AP-3 complex subunit delta" evidence="10">
    <location>
        <begin position="677"/>
        <end position="812"/>
    </location>
</feature>
<feature type="compositionally biased region" description="Basic residues" evidence="9">
    <location>
        <begin position="867"/>
        <end position="876"/>
    </location>
</feature>
<comment type="subcellular location">
    <subcellularLocation>
        <location evidence="1">Endomembrane system</location>
    </subcellularLocation>
    <subcellularLocation>
        <location evidence="8">Golgi apparatus</location>
    </subcellularLocation>
</comment>
<keyword evidence="6 8" id="KW-0653">Protein transport</keyword>
<comment type="caution">
    <text evidence="11">The sequence shown here is derived from an EMBL/GenBank/DDBJ whole genome shotgun (WGS) entry which is preliminary data.</text>
</comment>
<dbReference type="GO" id="GO:0030123">
    <property type="term" value="C:AP-3 adaptor complex"/>
    <property type="evidence" value="ECO:0007669"/>
    <property type="project" value="InterPro"/>
</dbReference>
<dbReference type="GO" id="GO:0006896">
    <property type="term" value="P:Golgi to vacuole transport"/>
    <property type="evidence" value="ECO:0007669"/>
    <property type="project" value="TreeGrafter"/>
</dbReference>
<feature type="compositionally biased region" description="Basic residues" evidence="9">
    <location>
        <begin position="746"/>
        <end position="760"/>
    </location>
</feature>
<keyword evidence="5" id="KW-0677">Repeat</keyword>
<evidence type="ECO:0000256" key="5">
    <source>
        <dbReference type="ARBA" id="ARBA00022737"/>
    </source>
</evidence>
<dbReference type="GO" id="GO:1904115">
    <property type="term" value="C:axon cytoplasm"/>
    <property type="evidence" value="ECO:0007669"/>
    <property type="project" value="GOC"/>
</dbReference>
<organism evidence="11 12">
    <name type="scientific">Zophobas morio</name>
    <dbReference type="NCBI Taxonomy" id="2755281"/>
    <lineage>
        <taxon>Eukaryota</taxon>
        <taxon>Metazoa</taxon>
        <taxon>Ecdysozoa</taxon>
        <taxon>Arthropoda</taxon>
        <taxon>Hexapoda</taxon>
        <taxon>Insecta</taxon>
        <taxon>Pterygota</taxon>
        <taxon>Neoptera</taxon>
        <taxon>Endopterygota</taxon>
        <taxon>Coleoptera</taxon>
        <taxon>Polyphaga</taxon>
        <taxon>Cucujiformia</taxon>
        <taxon>Tenebrionidae</taxon>
        <taxon>Zophobas</taxon>
    </lineage>
</organism>
<comment type="subunit">
    <text evidence="8">Adaptor protein complex 3 (AP-3) is a heterotetramer.</text>
</comment>
<feature type="region of interest" description="Disordered" evidence="9">
    <location>
        <begin position="723"/>
        <end position="909"/>
    </location>
</feature>
<gene>
    <name evidence="11" type="ORF">Zmor_017477</name>
</gene>
<dbReference type="GO" id="GO:0010008">
    <property type="term" value="C:endosome membrane"/>
    <property type="evidence" value="ECO:0007669"/>
    <property type="project" value="TreeGrafter"/>
</dbReference>
<comment type="similarity">
    <text evidence="2 8">Belongs to the adaptor complexes large subunit family.</text>
</comment>
<feature type="compositionally biased region" description="Acidic residues" evidence="9">
    <location>
        <begin position="642"/>
        <end position="654"/>
    </location>
</feature>
<feature type="region of interest" description="Disordered" evidence="9">
    <location>
        <begin position="696"/>
        <end position="715"/>
    </location>
</feature>
<evidence type="ECO:0000256" key="3">
    <source>
        <dbReference type="ARBA" id="ARBA00015717"/>
    </source>
</evidence>
<dbReference type="EMBL" id="JALNTZ010000005">
    <property type="protein sequence ID" value="KAJ3651433.1"/>
    <property type="molecule type" value="Genomic_DNA"/>
</dbReference>
<evidence type="ECO:0000256" key="1">
    <source>
        <dbReference type="ARBA" id="ARBA00004308"/>
    </source>
</evidence>
<dbReference type="GO" id="GO:0005794">
    <property type="term" value="C:Golgi apparatus"/>
    <property type="evidence" value="ECO:0007669"/>
    <property type="project" value="UniProtKB-SubCell"/>
</dbReference>
<feature type="region of interest" description="Disordered" evidence="9">
    <location>
        <begin position="635"/>
        <end position="661"/>
    </location>
</feature>
<dbReference type="Pfam" id="PF01602">
    <property type="entry name" value="Adaptin_N"/>
    <property type="match status" value="1"/>
</dbReference>
<dbReference type="SMART" id="SM01354">
    <property type="entry name" value="BLVR"/>
    <property type="match status" value="1"/>
</dbReference>
<dbReference type="SUPFAM" id="SSF48371">
    <property type="entry name" value="ARM repeat"/>
    <property type="match status" value="1"/>
</dbReference>
<evidence type="ECO:0000313" key="12">
    <source>
        <dbReference type="Proteomes" id="UP001168821"/>
    </source>
</evidence>
<protein>
    <recommendedName>
        <fullName evidence="3 8">AP-3 complex subunit delta</fullName>
    </recommendedName>
</protein>
<evidence type="ECO:0000313" key="11">
    <source>
        <dbReference type="EMBL" id="KAJ3651433.1"/>
    </source>
</evidence>
<dbReference type="InterPro" id="IPR010474">
    <property type="entry name" value="AP3D_dom_metazoa"/>
</dbReference>
<dbReference type="FunFam" id="1.25.10.10:FF:000251">
    <property type="entry name" value="AP-3 complex subunit delta"/>
    <property type="match status" value="1"/>
</dbReference>
<dbReference type="AlphaFoldDB" id="A0AA38I5E0"/>